<accession>A0ABU7E3S3</accession>
<evidence type="ECO:0000313" key="2">
    <source>
        <dbReference type="Proteomes" id="UP001352852"/>
    </source>
</evidence>
<reference evidence="1 2" key="1">
    <citation type="submission" date="2021-06" db="EMBL/GenBank/DDBJ databases">
        <authorList>
            <person name="Palmer J.M."/>
        </authorList>
    </citation>
    <scope>NUCLEOTIDE SEQUENCE [LARGE SCALE GENOMIC DNA]</scope>
    <source>
        <strain evidence="1 2">CL_MEX2019</strain>
        <tissue evidence="1">Muscle</tissue>
    </source>
</reference>
<comment type="caution">
    <text evidence="1">The sequence shown here is derived from an EMBL/GenBank/DDBJ whole genome shotgun (WGS) entry which is preliminary data.</text>
</comment>
<gene>
    <name evidence="1" type="ORF">CHARACLAT_026693</name>
</gene>
<proteinExistence type="predicted"/>
<dbReference type="Proteomes" id="UP001352852">
    <property type="component" value="Unassembled WGS sequence"/>
</dbReference>
<dbReference type="EMBL" id="JAHUTJ010044244">
    <property type="protein sequence ID" value="MED6281912.1"/>
    <property type="molecule type" value="Genomic_DNA"/>
</dbReference>
<sequence>MQETDVKDHILVLRPLYFAEMHFARWILCTSNPYFKLHIVKTLLQRILPSDPFMCCFYRSAIIYNVLQQMLNLSGTDLENFPLLIAYHTMDATLCRLSLR</sequence>
<name>A0ABU7E3S3_9TELE</name>
<organism evidence="1 2">
    <name type="scientific">Characodon lateralis</name>
    <dbReference type="NCBI Taxonomy" id="208331"/>
    <lineage>
        <taxon>Eukaryota</taxon>
        <taxon>Metazoa</taxon>
        <taxon>Chordata</taxon>
        <taxon>Craniata</taxon>
        <taxon>Vertebrata</taxon>
        <taxon>Euteleostomi</taxon>
        <taxon>Actinopterygii</taxon>
        <taxon>Neopterygii</taxon>
        <taxon>Teleostei</taxon>
        <taxon>Neoteleostei</taxon>
        <taxon>Acanthomorphata</taxon>
        <taxon>Ovalentaria</taxon>
        <taxon>Atherinomorphae</taxon>
        <taxon>Cyprinodontiformes</taxon>
        <taxon>Goodeidae</taxon>
        <taxon>Characodon</taxon>
    </lineage>
</organism>
<evidence type="ECO:0000313" key="1">
    <source>
        <dbReference type="EMBL" id="MED6281912.1"/>
    </source>
</evidence>
<keyword evidence="2" id="KW-1185">Reference proteome</keyword>
<protein>
    <submittedName>
        <fullName evidence="1">Uncharacterized protein</fullName>
    </submittedName>
</protein>